<evidence type="ECO:0000256" key="1">
    <source>
        <dbReference type="SAM" id="MobiDB-lite"/>
    </source>
</evidence>
<feature type="compositionally biased region" description="Low complexity" evidence="1">
    <location>
        <begin position="1840"/>
        <end position="1850"/>
    </location>
</feature>
<dbReference type="EMBL" id="MIGC01000116">
    <property type="protein sequence ID" value="PHJ25858.1"/>
    <property type="molecule type" value="Genomic_DNA"/>
</dbReference>
<feature type="region of interest" description="Disordered" evidence="1">
    <location>
        <begin position="1347"/>
        <end position="1417"/>
    </location>
</feature>
<feature type="region of interest" description="Disordered" evidence="1">
    <location>
        <begin position="135"/>
        <end position="165"/>
    </location>
</feature>
<comment type="caution">
    <text evidence="3">The sequence shown here is derived from an EMBL/GenBank/DDBJ whole genome shotgun (WGS) entry which is preliminary data.</text>
</comment>
<gene>
    <name evidence="3" type="ORF">CSUI_000287</name>
</gene>
<keyword evidence="4" id="KW-1185">Reference proteome</keyword>
<feature type="region of interest" description="Disordered" evidence="1">
    <location>
        <begin position="80"/>
        <end position="99"/>
    </location>
</feature>
<feature type="compositionally biased region" description="Basic and acidic residues" evidence="1">
    <location>
        <begin position="1635"/>
        <end position="1644"/>
    </location>
</feature>
<evidence type="ECO:0000313" key="4">
    <source>
        <dbReference type="Proteomes" id="UP000221165"/>
    </source>
</evidence>
<dbReference type="Proteomes" id="UP000221165">
    <property type="component" value="Unassembled WGS sequence"/>
</dbReference>
<dbReference type="RefSeq" id="XP_067927504.1">
    <property type="nucleotide sequence ID" value="XM_068060521.1"/>
</dbReference>
<dbReference type="GO" id="GO:1990604">
    <property type="term" value="C:IRE1-TRAF2-ASK1 complex"/>
    <property type="evidence" value="ECO:0007669"/>
    <property type="project" value="TreeGrafter"/>
</dbReference>
<dbReference type="GO" id="GO:0004674">
    <property type="term" value="F:protein serine/threonine kinase activity"/>
    <property type="evidence" value="ECO:0007669"/>
    <property type="project" value="InterPro"/>
</dbReference>
<feature type="compositionally biased region" description="Polar residues" evidence="1">
    <location>
        <begin position="1978"/>
        <end position="1996"/>
    </location>
</feature>
<feature type="region of interest" description="Disordered" evidence="1">
    <location>
        <begin position="1570"/>
        <end position="1589"/>
    </location>
</feature>
<dbReference type="SUPFAM" id="SSF56112">
    <property type="entry name" value="Protein kinase-like (PK-like)"/>
    <property type="match status" value="1"/>
</dbReference>
<feature type="region of interest" description="Disordered" evidence="1">
    <location>
        <begin position="1620"/>
        <end position="1644"/>
    </location>
</feature>
<feature type="region of interest" description="Disordered" evidence="1">
    <location>
        <begin position="1467"/>
        <end position="1508"/>
    </location>
</feature>
<protein>
    <submittedName>
        <fullName evidence="3">Zinc finger (Ccch type) motif-containing protein</fullName>
    </submittedName>
</protein>
<dbReference type="PROSITE" id="PS50011">
    <property type="entry name" value="PROTEIN_KINASE_DOM"/>
    <property type="match status" value="1"/>
</dbReference>
<accession>A0A2C6LG45</accession>
<dbReference type="InterPro" id="IPR011009">
    <property type="entry name" value="Kinase-like_dom_sf"/>
</dbReference>
<feature type="region of interest" description="Disordered" evidence="1">
    <location>
        <begin position="1708"/>
        <end position="1741"/>
    </location>
</feature>
<organism evidence="3 4">
    <name type="scientific">Cystoisospora suis</name>
    <dbReference type="NCBI Taxonomy" id="483139"/>
    <lineage>
        <taxon>Eukaryota</taxon>
        <taxon>Sar</taxon>
        <taxon>Alveolata</taxon>
        <taxon>Apicomplexa</taxon>
        <taxon>Conoidasida</taxon>
        <taxon>Coccidia</taxon>
        <taxon>Eucoccidiorida</taxon>
        <taxon>Eimeriorina</taxon>
        <taxon>Sarcocystidae</taxon>
        <taxon>Cystoisospora</taxon>
    </lineage>
</organism>
<dbReference type="GO" id="GO:0004521">
    <property type="term" value="F:RNA endonuclease activity"/>
    <property type="evidence" value="ECO:0007669"/>
    <property type="project" value="InterPro"/>
</dbReference>
<dbReference type="InterPro" id="IPR045133">
    <property type="entry name" value="IRE1/2-like"/>
</dbReference>
<proteinExistence type="predicted"/>
<dbReference type="InterPro" id="IPR000719">
    <property type="entry name" value="Prot_kinase_dom"/>
</dbReference>
<feature type="compositionally biased region" description="Basic and acidic residues" evidence="1">
    <location>
        <begin position="140"/>
        <end position="151"/>
    </location>
</feature>
<reference evidence="3 4" key="1">
    <citation type="journal article" date="2017" name="Int. J. Parasitol.">
        <title>The genome of the protozoan parasite Cystoisospora suis and a reverse vaccinology approach to identify vaccine candidates.</title>
        <authorList>
            <person name="Palmieri N."/>
            <person name="Shrestha A."/>
            <person name="Ruttkowski B."/>
            <person name="Beck T."/>
            <person name="Vogl C."/>
            <person name="Tomley F."/>
            <person name="Blake D.P."/>
            <person name="Joachim A."/>
        </authorList>
    </citation>
    <scope>NUCLEOTIDE SEQUENCE [LARGE SCALE GENOMIC DNA]</scope>
    <source>
        <strain evidence="3 4">Wien I</strain>
    </source>
</reference>
<evidence type="ECO:0000259" key="2">
    <source>
        <dbReference type="PROSITE" id="PS50011"/>
    </source>
</evidence>
<sequence>MAPSGHPKIVNSTMYLSNETFPVRPIPLGGPPGLEQLDAGAAISITRKQPINRVFASSRSSELKSLQTSLLEFTQQDTLSVRPAQSRTPDASGNSCVTSQGLPASRDAANAFVSALELAGADHSTASNSGIASLLTGRRSHTEEISERVSRAEVPTAHCDAGAGLPSPFIQDRRITINSKSALAHGGNVGHAYASLLNAIRQPLKDREAHRSDTMGVATPDSRRNACVSSSGSGQLPHFGIQGRHPVSFSSLHQAGLHDTPEKGGPGHFKNLDAVSAVTSVSDVVQEVSAVSRLLKEKLELCAMQDSRASHGHTGKIVAEGRPFPIQAATGLQPSSAGAATVRTAENFSANSWKETSAGLLNNPRVSVGVPQLLENSGLTADAHKLLPRLSQSPSDSHTLSSLKIPSAREYWTNEVSDREENACPAELSCSELRRDSMSTVFKGGLHARKLTCLNVEFLADPLGGPREKWGRRVHHTYPGTLVTREGRRDSVVVKEIPLPPCRVGDPVWEVEQHIHRMLREWKDKQGTRLIAVKGVDICGEDSGSCFESPHSDCGPGCSGPGVAMAQESFTNSAALLPDAFPNARSSMVKNALKLPDTVYRTKGTALGRRVLYVVFEAAAGPFDDHISLQQLKNQACGPAFLPPLGILDLVSHLLHSLLVIHTMANNTGSHLRIQPDNLLLLPSFEVKLADCLGKMELLLLLAALKNGSIGDVAKAQLTLKLFLEDYNRLVWVDPRVIIKLRQLQQSINAVMTKASLGRAPPCNAAGASKETSSAYDNACSSSSSKAHQGGSPNCEKNILRDMAMEVEAFVGVQRSFHCPEMLGDSASEGNGMDTPHLQELVKDVRRIATEHDLDVASQQRADCWSMGACIFYVISGGQHPYGLLSNPEQILENMVADKPCNLEQFECSPLLKDLLYLLLRYEPDSGCLVHLAACHPLFWTYEDLLLFLRAFRALVDSPANPNTWLTPHDEKLPFRTELGTQSSGCEQLASDNTPHLTKKTAQKPLQQLASSPAPKSILSEMKTDPILRGAAQRRFPVLKDFVELGSLEHEGSSPSELEVMRLLAAVAEDTTLQSSVRRSWLLSFLKKHPALLLRSVRAVLATVFSSGRFQPSIPSSMTLFHNDHLSPHNVTGQAATRVFSRGEGAQATLLASRIAPSGASAIDSVTDYTSLTQPGAFASFEDGACHLTSVVEGKQTIPQPQFSSAGKMRAPCSQGQATGSFGARPTKSLSVLFSTPRADDLSGPSTPWEFSDFAGALRRSPQTFQELLAQHQHPLLGMSVAPTKQTGVSRPLSPQDQATLLKALQSRRYPLRLLLKLRPHGKSQLSHKEVSDALRFSCTVAPAARAPPRQVPWNPHDRKKRQPAILSAPPGAVVSARKEPSLQEPSLTVSHAELESVSGPRQSRQSQSGREDAVVGEAVSVTAPHLPDSHRATDTSFSVTLSEGGRAKDSLLGGVSLEETKLSVEHSVKDLKDLPVSSESSPRPPHTTPGGSGENHAPTGAQGVAVSLPPSVTTSMLLSDTGRLPQSLAGQRTSPGLLRAPQSVLLSGAVERSVVRTANNLLKVNSGVASSRPQEAQDQSCSGPTVGVSLSDSDREVFDRSAGVKLELRGEHREFGCVKRPSVTQTTLGGSSEPHGRQSDKKYNSPKFLAKTARTVPLVVPERPVECNQKAYVSSLSWSTPALSRKLPGDQGAGYSFTWVGRIDGKASPPARATGTVSSTATASFHGAGSMPPLTPKKPLDQQISLSVGAAHKEVRGPGATAAAISRRAPRRMTSIVPGPLCPAKERAVRETVLQGGHAFLGNEVPWFVRWYGELTEEQFNQWIEEESQKSTGAKGSGDDASGVAAGQACNAGQHCDLEQRKPRTGSQEFVDESGVEPSSISDPQPLQADGKLRPRQGNRRTRRRNNGKKKANESKNDPQQLPRLDSGGAVRQKPSSHSKGNRGTTKTSGKGGAEMSAPSRKTKPGLSSVRIPGPPQSNKDQSDPPQSLMQQQENKAGPKVSSSPKKTTKEQKRPPQPDLALPVVHA</sequence>
<dbReference type="PANTHER" id="PTHR13954">
    <property type="entry name" value="IRE1-RELATED"/>
    <property type="match status" value="1"/>
</dbReference>
<dbReference type="GO" id="GO:0036498">
    <property type="term" value="P:IRE1-mediated unfolded protein response"/>
    <property type="evidence" value="ECO:0007669"/>
    <property type="project" value="TreeGrafter"/>
</dbReference>
<feature type="compositionally biased region" description="Low complexity" evidence="1">
    <location>
        <begin position="1712"/>
        <end position="1725"/>
    </location>
</feature>
<dbReference type="GeneID" id="94423732"/>
<dbReference type="OrthoDB" id="348985at2759"/>
<feature type="compositionally biased region" description="Basic residues" evidence="1">
    <location>
        <begin position="1895"/>
        <end position="1911"/>
    </location>
</feature>
<dbReference type="VEuPathDB" id="ToxoDB:CSUI_000287"/>
<feature type="region of interest" description="Disordered" evidence="1">
    <location>
        <begin position="1202"/>
        <end position="1222"/>
    </location>
</feature>
<dbReference type="Gene3D" id="1.10.510.10">
    <property type="entry name" value="Transferase(Phosphotransferase) domain 1"/>
    <property type="match status" value="1"/>
</dbReference>
<feature type="region of interest" description="Disordered" evidence="1">
    <location>
        <begin position="1827"/>
        <end position="2028"/>
    </location>
</feature>
<feature type="domain" description="Protein kinase" evidence="2">
    <location>
        <begin position="478"/>
        <end position="939"/>
    </location>
</feature>
<name>A0A2C6LG45_9APIC</name>
<dbReference type="GO" id="GO:0005524">
    <property type="term" value="F:ATP binding"/>
    <property type="evidence" value="ECO:0007669"/>
    <property type="project" value="InterPro"/>
</dbReference>
<evidence type="ECO:0000313" key="3">
    <source>
        <dbReference type="EMBL" id="PHJ25858.1"/>
    </source>
</evidence>
<dbReference type="PANTHER" id="PTHR13954:SF6">
    <property type="entry name" value="NON-SPECIFIC SERINE_THREONINE PROTEIN KINASE"/>
    <property type="match status" value="1"/>
</dbReference>
<dbReference type="GO" id="GO:0051082">
    <property type="term" value="F:unfolded protein binding"/>
    <property type="evidence" value="ECO:0007669"/>
    <property type="project" value="TreeGrafter"/>
</dbReference>